<dbReference type="EMBL" id="JABSTQ010009963">
    <property type="protein sequence ID" value="KAG0424553.1"/>
    <property type="molecule type" value="Genomic_DNA"/>
</dbReference>
<proteinExistence type="predicted"/>
<evidence type="ECO:0000313" key="1">
    <source>
        <dbReference type="EMBL" id="KAG0424553.1"/>
    </source>
</evidence>
<protein>
    <submittedName>
        <fullName evidence="1">Uncharacterized protein</fullName>
    </submittedName>
</protein>
<name>A0AC60PU60_IXOPE</name>
<accession>A0AC60PU60</accession>
<organism evidence="1 2">
    <name type="scientific">Ixodes persulcatus</name>
    <name type="common">Taiga tick</name>
    <dbReference type="NCBI Taxonomy" id="34615"/>
    <lineage>
        <taxon>Eukaryota</taxon>
        <taxon>Metazoa</taxon>
        <taxon>Ecdysozoa</taxon>
        <taxon>Arthropoda</taxon>
        <taxon>Chelicerata</taxon>
        <taxon>Arachnida</taxon>
        <taxon>Acari</taxon>
        <taxon>Parasitiformes</taxon>
        <taxon>Ixodida</taxon>
        <taxon>Ixodoidea</taxon>
        <taxon>Ixodidae</taxon>
        <taxon>Ixodinae</taxon>
        <taxon>Ixodes</taxon>
    </lineage>
</organism>
<sequence length="170" mass="19706">MRRNEELKNEHTAKMQELERKLSEADKQKKTFSAERFKDDDSSIQFYTGLQSYSHFKGLLQYVASESDGANPDPPSKEARGRRHKLSQEDQLFMTLVKLRLGHFHMHLAHIFNVSTSTVSRVFGTWVNLLYVRLSELTWWPPRILGSIPTPARFDLDEHRTGVRSCITTA</sequence>
<keyword evidence="2" id="KW-1185">Reference proteome</keyword>
<dbReference type="Proteomes" id="UP000805193">
    <property type="component" value="Unassembled WGS sequence"/>
</dbReference>
<comment type="caution">
    <text evidence="1">The sequence shown here is derived from an EMBL/GenBank/DDBJ whole genome shotgun (WGS) entry which is preliminary data.</text>
</comment>
<reference evidence="1 2" key="1">
    <citation type="journal article" date="2020" name="Cell">
        <title>Large-Scale Comparative Analyses of Tick Genomes Elucidate Their Genetic Diversity and Vector Capacities.</title>
        <authorList>
            <consortium name="Tick Genome and Microbiome Consortium (TIGMIC)"/>
            <person name="Jia N."/>
            <person name="Wang J."/>
            <person name="Shi W."/>
            <person name="Du L."/>
            <person name="Sun Y."/>
            <person name="Zhan W."/>
            <person name="Jiang J.F."/>
            <person name="Wang Q."/>
            <person name="Zhang B."/>
            <person name="Ji P."/>
            <person name="Bell-Sakyi L."/>
            <person name="Cui X.M."/>
            <person name="Yuan T.T."/>
            <person name="Jiang B.G."/>
            <person name="Yang W.F."/>
            <person name="Lam T.T."/>
            <person name="Chang Q.C."/>
            <person name="Ding S.J."/>
            <person name="Wang X.J."/>
            <person name="Zhu J.G."/>
            <person name="Ruan X.D."/>
            <person name="Zhao L."/>
            <person name="Wei J.T."/>
            <person name="Ye R.Z."/>
            <person name="Que T.C."/>
            <person name="Du C.H."/>
            <person name="Zhou Y.H."/>
            <person name="Cheng J.X."/>
            <person name="Dai P.F."/>
            <person name="Guo W.B."/>
            <person name="Han X.H."/>
            <person name="Huang E.J."/>
            <person name="Li L.F."/>
            <person name="Wei W."/>
            <person name="Gao Y.C."/>
            <person name="Liu J.Z."/>
            <person name="Shao H.Z."/>
            <person name="Wang X."/>
            <person name="Wang C.C."/>
            <person name="Yang T.C."/>
            <person name="Huo Q.B."/>
            <person name="Li W."/>
            <person name="Chen H.Y."/>
            <person name="Chen S.E."/>
            <person name="Zhou L.G."/>
            <person name="Ni X.B."/>
            <person name="Tian J.H."/>
            <person name="Sheng Y."/>
            <person name="Liu T."/>
            <person name="Pan Y.S."/>
            <person name="Xia L.Y."/>
            <person name="Li J."/>
            <person name="Zhao F."/>
            <person name="Cao W.C."/>
        </authorList>
    </citation>
    <scope>NUCLEOTIDE SEQUENCE [LARGE SCALE GENOMIC DNA]</scope>
    <source>
        <strain evidence="1">Iper-2018</strain>
    </source>
</reference>
<gene>
    <name evidence="1" type="ORF">HPB47_028235</name>
</gene>
<evidence type="ECO:0000313" key="2">
    <source>
        <dbReference type="Proteomes" id="UP000805193"/>
    </source>
</evidence>